<gene>
    <name evidence="1" type="ORF">E2650_18555</name>
</gene>
<name>A0AAW6R1Z4_9GAMM</name>
<dbReference type="Pfam" id="PF06519">
    <property type="entry name" value="TolA"/>
    <property type="match status" value="1"/>
</dbReference>
<reference evidence="1" key="1">
    <citation type="journal article" date="2019" name="Int J Environ Res Public Health">
        <title>Characterization of Chromosome-Mediated BlaOXA-894 in Shewanella xiamenensis Isolated from Pig Wastewater.</title>
        <authorList>
            <person name="Zou H."/>
            <person name="Zhou Z."/>
            <person name="Xia H."/>
            <person name="Zhao Q."/>
            <person name="Li X."/>
        </authorList>
    </citation>
    <scope>NUCLEOTIDE SEQUENCE</scope>
    <source>
        <strain evidence="1">2015oxa</strain>
    </source>
</reference>
<dbReference type="EMBL" id="SUNE01000019">
    <property type="protein sequence ID" value="MDG5901855.1"/>
    <property type="molecule type" value="Genomic_DNA"/>
</dbReference>
<dbReference type="InterPro" id="IPR014161">
    <property type="entry name" value="Tol-Pal_TolA"/>
</dbReference>
<dbReference type="Gene3D" id="3.30.1150.10">
    <property type="match status" value="1"/>
</dbReference>
<dbReference type="SUPFAM" id="SSF74653">
    <property type="entry name" value="TolA/TonB C-terminal domain"/>
    <property type="match status" value="1"/>
</dbReference>
<dbReference type="GO" id="GO:0043213">
    <property type="term" value="P:bacteriocin transport"/>
    <property type="evidence" value="ECO:0007669"/>
    <property type="project" value="InterPro"/>
</dbReference>
<evidence type="ECO:0008006" key="2">
    <source>
        <dbReference type="Google" id="ProtNLM"/>
    </source>
</evidence>
<comment type="caution">
    <text evidence="1">The sequence shown here is derived from an EMBL/GenBank/DDBJ whole genome shotgun (WGS) entry which is preliminary data.</text>
</comment>
<dbReference type="Proteomes" id="UP001152518">
    <property type="component" value="Unassembled WGS sequence"/>
</dbReference>
<sequence>MYRTLLVCMLGFALNGCAHQIRVPSSCQTVNECAELIKLKIQSNLEFDESFKDQTVKVNFHLDQSANVISYKMLEPSKVIKLNEAVKSAVLTSSPFTEVLSADSEVFSEIKEVNLIVIPRLD</sequence>
<dbReference type="AlphaFoldDB" id="A0AAW6R1Z4"/>
<reference evidence="1" key="2">
    <citation type="submission" date="2019-04" db="EMBL/GenBank/DDBJ databases">
        <authorList>
            <person name="Zou H."/>
        </authorList>
    </citation>
    <scope>NUCLEOTIDE SEQUENCE</scope>
    <source>
        <strain evidence="1">2015oxa</strain>
    </source>
</reference>
<evidence type="ECO:0000313" key="1">
    <source>
        <dbReference type="EMBL" id="MDG5901855.1"/>
    </source>
</evidence>
<dbReference type="RefSeq" id="WP_126511775.1">
    <property type="nucleotide sequence ID" value="NZ_BLRG01000046.1"/>
</dbReference>
<dbReference type="GO" id="GO:0016020">
    <property type="term" value="C:membrane"/>
    <property type="evidence" value="ECO:0007669"/>
    <property type="project" value="InterPro"/>
</dbReference>
<accession>A0AAW6R1Z4</accession>
<protein>
    <recommendedName>
        <fullName evidence="2">Lipoprotein</fullName>
    </recommendedName>
</protein>
<dbReference type="GO" id="GO:0019534">
    <property type="term" value="F:toxin transmembrane transporter activity"/>
    <property type="evidence" value="ECO:0007669"/>
    <property type="project" value="InterPro"/>
</dbReference>
<organism evidence="1">
    <name type="scientific">Shewanella xiamenensis</name>
    <dbReference type="NCBI Taxonomy" id="332186"/>
    <lineage>
        <taxon>Bacteria</taxon>
        <taxon>Pseudomonadati</taxon>
        <taxon>Pseudomonadota</taxon>
        <taxon>Gammaproteobacteria</taxon>
        <taxon>Alteromonadales</taxon>
        <taxon>Shewanellaceae</taxon>
        <taxon>Shewanella</taxon>
    </lineage>
</organism>
<proteinExistence type="predicted"/>